<organism evidence="1 2">
    <name type="scientific">Paracoccus broussonetiae subsp. drimophilus</name>
    <dbReference type="NCBI Taxonomy" id="3373869"/>
    <lineage>
        <taxon>Bacteria</taxon>
        <taxon>Pseudomonadati</taxon>
        <taxon>Pseudomonadota</taxon>
        <taxon>Alphaproteobacteria</taxon>
        <taxon>Rhodobacterales</taxon>
        <taxon>Paracoccaceae</taxon>
        <taxon>Paracoccus</taxon>
        <taxon>Paracoccus broussonetiae</taxon>
    </lineage>
</organism>
<evidence type="ECO:0000313" key="1">
    <source>
        <dbReference type="EMBL" id="MFH5776504.1"/>
    </source>
</evidence>
<protein>
    <recommendedName>
        <fullName evidence="3">Transposase</fullName>
    </recommendedName>
</protein>
<dbReference type="Proteomes" id="UP001609376">
    <property type="component" value="Unassembled WGS sequence"/>
</dbReference>
<dbReference type="RefSeq" id="WP_395135606.1">
    <property type="nucleotide sequence ID" value="NZ_JBIMPR010000018.1"/>
</dbReference>
<keyword evidence="2" id="KW-1185">Reference proteome</keyword>
<proteinExistence type="predicted"/>
<evidence type="ECO:0000313" key="2">
    <source>
        <dbReference type="Proteomes" id="UP001609376"/>
    </source>
</evidence>
<name>A0ABW7LS23_9RHOB</name>
<sequence>RGRQKAGPKSRYRENGLRHFAARICVLRGGKVASRSHIFNTLVVVQENASGRLEHEIYQPLRAINGANTTSQSILGTCARLRKSFTFLGR</sequence>
<gene>
    <name evidence="1" type="ORF">ACHFJ0_19860</name>
</gene>
<dbReference type="EMBL" id="JBIMPR010000018">
    <property type="protein sequence ID" value="MFH5776504.1"/>
    <property type="molecule type" value="Genomic_DNA"/>
</dbReference>
<evidence type="ECO:0008006" key="3">
    <source>
        <dbReference type="Google" id="ProtNLM"/>
    </source>
</evidence>
<feature type="non-terminal residue" evidence="1">
    <location>
        <position position="1"/>
    </location>
</feature>
<reference evidence="1 2" key="1">
    <citation type="submission" date="2024-10" db="EMBL/GenBank/DDBJ databases">
        <title>Paracoccus drimophilus sp. nov., a novel bacterium from corn roots in Hunan.</title>
        <authorList>
            <person name="Li X."/>
        </authorList>
    </citation>
    <scope>NUCLEOTIDE SEQUENCE [LARGE SCALE GENOMIC DNA]</scope>
    <source>
        <strain evidence="1 2">NGMCC 1.201697</strain>
    </source>
</reference>
<accession>A0ABW7LS23</accession>
<comment type="caution">
    <text evidence="1">The sequence shown here is derived from an EMBL/GenBank/DDBJ whole genome shotgun (WGS) entry which is preliminary data.</text>
</comment>